<organism evidence="2 3">
    <name type="scientific">Prevotella koreensis</name>
    <dbReference type="NCBI Taxonomy" id="2490854"/>
    <lineage>
        <taxon>Bacteria</taxon>
        <taxon>Pseudomonadati</taxon>
        <taxon>Bacteroidota</taxon>
        <taxon>Bacteroidia</taxon>
        <taxon>Bacteroidales</taxon>
        <taxon>Prevotellaceae</taxon>
        <taxon>Prevotella</taxon>
    </lineage>
</organism>
<evidence type="ECO:0000313" key="2">
    <source>
        <dbReference type="EMBL" id="RUL58325.1"/>
    </source>
</evidence>
<evidence type="ECO:0008006" key="4">
    <source>
        <dbReference type="Google" id="ProtNLM"/>
    </source>
</evidence>
<keyword evidence="1" id="KW-0732">Signal</keyword>
<reference evidence="2 3" key="1">
    <citation type="submission" date="2018-12" db="EMBL/GenBank/DDBJ databases">
        <title>Genome sequencing of Prevotella sp. KCOM 3155 (= JS262).</title>
        <authorList>
            <person name="Kook J.-K."/>
            <person name="Park S.-N."/>
            <person name="Lim Y.K."/>
        </authorList>
    </citation>
    <scope>NUCLEOTIDE SEQUENCE [LARGE SCALE GENOMIC DNA]</scope>
    <source>
        <strain evidence="2 3">KCOM 3155</strain>
    </source>
</reference>
<sequence>MIRLKKLPYIMIMALFTTIVSCTIADTIRPSAEGDIAEKFANEYFNLRYKNATQYCTKESENFLKFAASQISNDELAILKNADSEATIEIEDVESGKHESEVTVKVSNYFEADTIGKTGRIVDEGLFKLSLVKENKKWKVRMEGLPRNEKRSRD</sequence>
<feature type="signal peptide" evidence="1">
    <location>
        <begin position="1"/>
        <end position="25"/>
    </location>
</feature>
<evidence type="ECO:0000313" key="3">
    <source>
        <dbReference type="Proteomes" id="UP000278983"/>
    </source>
</evidence>
<proteinExistence type="predicted"/>
<dbReference type="OrthoDB" id="1082065at2"/>
<keyword evidence="3" id="KW-1185">Reference proteome</keyword>
<name>A0A432LGS1_9BACT</name>
<gene>
    <name evidence="2" type="ORF">EHV08_00115</name>
</gene>
<dbReference type="RefSeq" id="WP_126677429.1">
    <property type="nucleotide sequence ID" value="NZ_RYYU01000001.1"/>
</dbReference>
<dbReference type="AlphaFoldDB" id="A0A432LGS1"/>
<dbReference type="EMBL" id="RYYU01000001">
    <property type="protein sequence ID" value="RUL58325.1"/>
    <property type="molecule type" value="Genomic_DNA"/>
</dbReference>
<comment type="caution">
    <text evidence="2">The sequence shown here is derived from an EMBL/GenBank/DDBJ whole genome shotgun (WGS) entry which is preliminary data.</text>
</comment>
<accession>A0A432LGS1</accession>
<evidence type="ECO:0000256" key="1">
    <source>
        <dbReference type="SAM" id="SignalP"/>
    </source>
</evidence>
<protein>
    <recommendedName>
        <fullName evidence="4">DUF4878 domain-containing protein</fullName>
    </recommendedName>
</protein>
<dbReference type="PROSITE" id="PS51257">
    <property type="entry name" value="PROKAR_LIPOPROTEIN"/>
    <property type="match status" value="1"/>
</dbReference>
<feature type="chain" id="PRO_5019164950" description="DUF4878 domain-containing protein" evidence="1">
    <location>
        <begin position="26"/>
        <end position="154"/>
    </location>
</feature>
<dbReference type="Proteomes" id="UP000278983">
    <property type="component" value="Unassembled WGS sequence"/>
</dbReference>